<dbReference type="Proteomes" id="UP000184071">
    <property type="component" value="Unassembled WGS sequence"/>
</dbReference>
<evidence type="ECO:0000313" key="4">
    <source>
        <dbReference type="Proteomes" id="UP000184071"/>
    </source>
</evidence>
<dbReference type="Pfam" id="PF13568">
    <property type="entry name" value="OMP_b-brl_2"/>
    <property type="match status" value="1"/>
</dbReference>
<feature type="signal peptide" evidence="1">
    <location>
        <begin position="1"/>
        <end position="18"/>
    </location>
</feature>
<gene>
    <name evidence="3" type="ORF">SAMN05443663_105210</name>
</gene>
<evidence type="ECO:0000313" key="3">
    <source>
        <dbReference type="EMBL" id="SHH08562.1"/>
    </source>
</evidence>
<sequence>MKKPLLLLLFILSMHSYAQITFEKGYFIDNNDKKTECLIKNLDWRNNPTEFEYKLDEQDQSQKINITQAKEFGIYKVSKYIRQTVNIDRSRTILSELDYDKSPKFNEEKLFLKVLIEGKANLYEYENSDISRFFFKTENTPITQLICKSYKISDTEVGENNTFRNQIYTELKCENINIQSIKYLNYTKAGLSKIFAKYNQCQNSEFTNFETTQKKDLFNLTIRPGIKNSSFSAKNAIYTNYNADFGSKIGFRLGVEAEMILPFNKNKWAIIIEPTYQSYKAEDSQPNLTSKIDYSSIELPIGIRHYFFLNNTSKIFVNAQYQIDIAIKNKASFKVTNLADDLNVDSSGGITFGLGYNYKKKYSTEFRMGLSRDLFSKYGAWTSDYKTIALIFGYTIF</sequence>
<organism evidence="3 4">
    <name type="scientific">Flavobacterium defluvii</name>
    <dbReference type="NCBI Taxonomy" id="370979"/>
    <lineage>
        <taxon>Bacteria</taxon>
        <taxon>Pseudomonadati</taxon>
        <taxon>Bacteroidota</taxon>
        <taxon>Flavobacteriia</taxon>
        <taxon>Flavobacteriales</taxon>
        <taxon>Flavobacteriaceae</taxon>
        <taxon>Flavobacterium</taxon>
    </lineage>
</organism>
<evidence type="ECO:0000256" key="1">
    <source>
        <dbReference type="SAM" id="SignalP"/>
    </source>
</evidence>
<feature type="domain" description="Outer membrane protein beta-barrel" evidence="2">
    <location>
        <begin position="217"/>
        <end position="367"/>
    </location>
</feature>
<accession>A0A1M5Q3L4</accession>
<reference evidence="4" key="1">
    <citation type="submission" date="2016-11" db="EMBL/GenBank/DDBJ databases">
        <authorList>
            <person name="Varghese N."/>
            <person name="Submissions S."/>
        </authorList>
    </citation>
    <scope>NUCLEOTIDE SEQUENCE [LARGE SCALE GENOMIC DNA]</scope>
    <source>
        <strain evidence="4">DSM 17963</strain>
    </source>
</reference>
<proteinExistence type="predicted"/>
<name>A0A1M5Q3L4_9FLAO</name>
<protein>
    <submittedName>
        <fullName evidence="3">Outer membrane protein beta-barrel domain-containing protein</fullName>
    </submittedName>
</protein>
<keyword evidence="4" id="KW-1185">Reference proteome</keyword>
<dbReference type="STRING" id="370979.SAMN05443663_105210"/>
<dbReference type="AlphaFoldDB" id="A0A1M5Q3L4"/>
<dbReference type="EMBL" id="FQWC01000005">
    <property type="protein sequence ID" value="SHH08562.1"/>
    <property type="molecule type" value="Genomic_DNA"/>
</dbReference>
<feature type="chain" id="PRO_5012997033" evidence="1">
    <location>
        <begin position="19"/>
        <end position="397"/>
    </location>
</feature>
<dbReference type="RefSeq" id="WP_073416628.1">
    <property type="nucleotide sequence ID" value="NZ_FQWC01000005.1"/>
</dbReference>
<dbReference type="OrthoDB" id="921445at2"/>
<dbReference type="InterPro" id="IPR025665">
    <property type="entry name" value="Beta-barrel_OMP_2"/>
</dbReference>
<keyword evidence="1" id="KW-0732">Signal</keyword>
<evidence type="ECO:0000259" key="2">
    <source>
        <dbReference type="Pfam" id="PF13568"/>
    </source>
</evidence>